<dbReference type="EMBL" id="CCKQ01017749">
    <property type="protein sequence ID" value="CDW89645.1"/>
    <property type="molecule type" value="Genomic_DNA"/>
</dbReference>
<keyword evidence="2 4" id="KW-0040">ANK repeat</keyword>
<feature type="region of interest" description="Disordered" evidence="7">
    <location>
        <begin position="481"/>
        <end position="526"/>
    </location>
</feature>
<dbReference type="Proteomes" id="UP000039865">
    <property type="component" value="Unassembled WGS sequence"/>
</dbReference>
<feature type="compositionally biased region" description="Basic and acidic residues" evidence="7">
    <location>
        <begin position="22"/>
        <end position="36"/>
    </location>
</feature>
<evidence type="ECO:0000259" key="8">
    <source>
        <dbReference type="PROSITE" id="PS50014"/>
    </source>
</evidence>
<dbReference type="InParanoid" id="A0A078B546"/>
<evidence type="ECO:0000256" key="3">
    <source>
        <dbReference type="ARBA" id="ARBA00023117"/>
    </source>
</evidence>
<evidence type="ECO:0000313" key="9">
    <source>
        <dbReference type="EMBL" id="CDW89645.1"/>
    </source>
</evidence>
<sequence>MSDDQEQQTAQQQQQVSQPNFEVKREQGHDQKHEEIQDSQMVDQHKHLEDQNHNLANLKAEDSHQVLSQMRLKAEQVTNQYNKDHHNNAQQLDAEMDENNDQIMDSRNRFEGGQQEQLMDQRNMIADQIYDGQMGLEFQENKINQKAIDSSNGILHGALSSADSHAYQVNPESHQQQEGQCQQQMSSLQQQQQQDSDDEGVISTSVRNIQQTPYQSKQNSVSGVNVNNNGLGQQRLSQQNLSPGMGNIQGLQGSSGISNGQSAMYQGGQSTPATAKTIKAFLDNIKKGDIQLVKTEMEKLGLDITNLYDENYRHNAIFYALNIKDPILSQKMIEYLTSLGVDSTANDSLNQTPLFYASRDGRAQLVEYFLKQGCLPNHIDTNGQTSIFYAAREGHLEVCKKLVQCGADCDLVDNNGQTPIYYAARGRKYDTVQFLIQNGADVNHEDKKFQTPLMIAKRTNAQQIVNLLIAHGAKAIDDLRKQKKQKNLAQTPALQEPSQIQNQQAQNMNSQNLKKNPTTGGQERKQAKRYVLTVLKDGAWEPLSNEELDKFEAQYPDIAKFWKEQSNLDQLQLPRFPENAPIYESWDKAAKRLISTIWKFSSSWIFHEPVDPVKHGVPDYFNVIKNPMDFGTIRQRLNSNYYHRMQEFLDDMQLVFDNCLKFNGDDTSVGKICKGVRDEFKRLYDQLNIEFYLN</sequence>
<evidence type="ECO:0000256" key="4">
    <source>
        <dbReference type="PROSITE-ProRule" id="PRU00023"/>
    </source>
</evidence>
<feature type="compositionally biased region" description="Polar residues" evidence="7">
    <location>
        <begin position="487"/>
        <end position="498"/>
    </location>
</feature>
<dbReference type="Pfam" id="PF00023">
    <property type="entry name" value="Ank"/>
    <property type="match status" value="1"/>
</dbReference>
<name>A0A078B546_STYLE</name>
<keyword evidence="6" id="KW-0175">Coiled coil</keyword>
<feature type="compositionally biased region" description="Low complexity" evidence="7">
    <location>
        <begin position="7"/>
        <end position="18"/>
    </location>
</feature>
<dbReference type="PROSITE" id="PS50297">
    <property type="entry name" value="ANK_REP_REGION"/>
    <property type="match status" value="2"/>
</dbReference>
<organism evidence="9 10">
    <name type="scientific">Stylonychia lemnae</name>
    <name type="common">Ciliate</name>
    <dbReference type="NCBI Taxonomy" id="5949"/>
    <lineage>
        <taxon>Eukaryota</taxon>
        <taxon>Sar</taxon>
        <taxon>Alveolata</taxon>
        <taxon>Ciliophora</taxon>
        <taxon>Intramacronucleata</taxon>
        <taxon>Spirotrichea</taxon>
        <taxon>Stichotrichia</taxon>
        <taxon>Sporadotrichida</taxon>
        <taxon>Oxytrichidae</taxon>
        <taxon>Stylonychinae</taxon>
        <taxon>Stylonychia</taxon>
    </lineage>
</organism>
<dbReference type="Pfam" id="PF00439">
    <property type="entry name" value="Bromodomain"/>
    <property type="match status" value="1"/>
</dbReference>
<dbReference type="PRINTS" id="PR00503">
    <property type="entry name" value="BROMODOMAIN"/>
</dbReference>
<dbReference type="AlphaFoldDB" id="A0A078B546"/>
<dbReference type="SUPFAM" id="SSF47370">
    <property type="entry name" value="Bromodomain"/>
    <property type="match status" value="1"/>
</dbReference>
<dbReference type="InterPro" id="IPR036770">
    <property type="entry name" value="Ankyrin_rpt-contain_sf"/>
</dbReference>
<dbReference type="Pfam" id="PF12796">
    <property type="entry name" value="Ank_2"/>
    <property type="match status" value="1"/>
</dbReference>
<feature type="repeat" description="ANK" evidence="4">
    <location>
        <begin position="349"/>
        <end position="381"/>
    </location>
</feature>
<evidence type="ECO:0000256" key="5">
    <source>
        <dbReference type="PROSITE-ProRule" id="PRU00035"/>
    </source>
</evidence>
<dbReference type="PANTHER" id="PTHR24198:SF165">
    <property type="entry name" value="ANKYRIN REPEAT-CONTAINING PROTEIN-RELATED"/>
    <property type="match status" value="1"/>
</dbReference>
<dbReference type="InterPro" id="IPR018359">
    <property type="entry name" value="Bromodomain_CS"/>
</dbReference>
<feature type="compositionally biased region" description="Low complexity" evidence="7">
    <location>
        <begin position="173"/>
        <end position="194"/>
    </location>
</feature>
<keyword evidence="1" id="KW-0677">Repeat</keyword>
<gene>
    <name evidence="9" type="primary">Contig18315.g19452</name>
    <name evidence="9" type="ORF">STYLEM_18780</name>
</gene>
<proteinExistence type="predicted"/>
<dbReference type="Gene3D" id="1.25.40.20">
    <property type="entry name" value="Ankyrin repeat-containing domain"/>
    <property type="match status" value="1"/>
</dbReference>
<dbReference type="InterPro" id="IPR036427">
    <property type="entry name" value="Bromodomain-like_sf"/>
</dbReference>
<keyword evidence="3 5" id="KW-0103">Bromodomain</keyword>
<feature type="repeat" description="ANK" evidence="4">
    <location>
        <begin position="382"/>
        <end position="414"/>
    </location>
</feature>
<feature type="region of interest" description="Disordered" evidence="7">
    <location>
        <begin position="169"/>
        <end position="201"/>
    </location>
</feature>
<dbReference type="PROSITE" id="PS00633">
    <property type="entry name" value="BROMODOMAIN_1"/>
    <property type="match status" value="1"/>
</dbReference>
<evidence type="ECO:0000256" key="6">
    <source>
        <dbReference type="SAM" id="Coils"/>
    </source>
</evidence>
<evidence type="ECO:0000256" key="2">
    <source>
        <dbReference type="ARBA" id="ARBA00023043"/>
    </source>
</evidence>
<evidence type="ECO:0000313" key="10">
    <source>
        <dbReference type="Proteomes" id="UP000039865"/>
    </source>
</evidence>
<feature type="compositionally biased region" description="Low complexity" evidence="7">
    <location>
        <begin position="499"/>
        <end position="512"/>
    </location>
</feature>
<feature type="repeat" description="ANK" evidence="4">
    <location>
        <begin position="415"/>
        <end position="447"/>
    </location>
</feature>
<protein>
    <submittedName>
        <fullName evidence="9">Bromodomain containing protein</fullName>
    </submittedName>
</protein>
<dbReference type="SMART" id="SM00297">
    <property type="entry name" value="BROMO"/>
    <property type="match status" value="1"/>
</dbReference>
<feature type="region of interest" description="Disordered" evidence="7">
    <location>
        <begin position="1"/>
        <end position="40"/>
    </location>
</feature>
<feature type="coiled-coil region" evidence="6">
    <location>
        <begin position="82"/>
        <end position="109"/>
    </location>
</feature>
<reference evidence="9 10" key="1">
    <citation type="submission" date="2014-06" db="EMBL/GenBank/DDBJ databases">
        <authorList>
            <person name="Swart Estienne"/>
        </authorList>
    </citation>
    <scope>NUCLEOTIDE SEQUENCE [LARGE SCALE GENOMIC DNA]</scope>
    <source>
        <strain evidence="9 10">130c</strain>
    </source>
</reference>
<dbReference type="SMART" id="SM00248">
    <property type="entry name" value="ANK"/>
    <property type="match status" value="5"/>
</dbReference>
<dbReference type="PROSITE" id="PS50014">
    <property type="entry name" value="BROMODOMAIN_2"/>
    <property type="match status" value="1"/>
</dbReference>
<dbReference type="Gene3D" id="1.20.920.10">
    <property type="entry name" value="Bromodomain-like"/>
    <property type="match status" value="1"/>
</dbReference>
<evidence type="ECO:0000256" key="7">
    <source>
        <dbReference type="SAM" id="MobiDB-lite"/>
    </source>
</evidence>
<keyword evidence="10" id="KW-1185">Reference proteome</keyword>
<evidence type="ECO:0000256" key="1">
    <source>
        <dbReference type="ARBA" id="ARBA00022737"/>
    </source>
</evidence>
<accession>A0A078B546</accession>
<feature type="domain" description="Bromo" evidence="8">
    <location>
        <begin position="598"/>
        <end position="670"/>
    </location>
</feature>
<dbReference type="InterPro" id="IPR001487">
    <property type="entry name" value="Bromodomain"/>
</dbReference>
<dbReference type="PANTHER" id="PTHR24198">
    <property type="entry name" value="ANKYRIN REPEAT AND PROTEIN KINASE DOMAIN-CONTAINING PROTEIN"/>
    <property type="match status" value="1"/>
</dbReference>
<dbReference type="OrthoDB" id="448960at2759"/>
<dbReference type="PROSITE" id="PS50088">
    <property type="entry name" value="ANK_REPEAT"/>
    <property type="match status" value="3"/>
</dbReference>
<dbReference type="SUPFAM" id="SSF48403">
    <property type="entry name" value="Ankyrin repeat"/>
    <property type="match status" value="1"/>
</dbReference>
<dbReference type="InterPro" id="IPR002110">
    <property type="entry name" value="Ankyrin_rpt"/>
</dbReference>
<dbReference type="PRINTS" id="PR01415">
    <property type="entry name" value="ANKYRIN"/>
</dbReference>